<dbReference type="AlphaFoldDB" id="A0A6C0GFZ9"/>
<organism evidence="1 2">
    <name type="scientific">Rhodocytophaga rosea</name>
    <dbReference type="NCBI Taxonomy" id="2704465"/>
    <lineage>
        <taxon>Bacteria</taxon>
        <taxon>Pseudomonadati</taxon>
        <taxon>Bacteroidota</taxon>
        <taxon>Cytophagia</taxon>
        <taxon>Cytophagales</taxon>
        <taxon>Rhodocytophagaceae</taxon>
        <taxon>Rhodocytophaga</taxon>
    </lineage>
</organism>
<dbReference type="Proteomes" id="UP000480178">
    <property type="component" value="Chromosome"/>
</dbReference>
<evidence type="ECO:0000313" key="2">
    <source>
        <dbReference type="Proteomes" id="UP000480178"/>
    </source>
</evidence>
<dbReference type="RefSeq" id="WP_162442725.1">
    <property type="nucleotide sequence ID" value="NZ_CP048222.1"/>
</dbReference>
<proteinExistence type="predicted"/>
<dbReference type="EMBL" id="CP048222">
    <property type="protein sequence ID" value="QHT66672.1"/>
    <property type="molecule type" value="Genomic_DNA"/>
</dbReference>
<accession>A0A6C0GFZ9</accession>
<reference evidence="1 2" key="1">
    <citation type="submission" date="2020-01" db="EMBL/GenBank/DDBJ databases">
        <authorList>
            <person name="Kim M.K."/>
        </authorList>
    </citation>
    <scope>NUCLEOTIDE SEQUENCE [LARGE SCALE GENOMIC DNA]</scope>
    <source>
        <strain evidence="1 2">172606-1</strain>
    </source>
</reference>
<name>A0A6C0GFZ9_9BACT</name>
<dbReference type="KEGG" id="rhoz:GXP67_08375"/>
<sequence length="72" mass="8596">MIIPWLHTPYLNLTHVASKLYGSKSRLHTHRLQKKMNSILPFEQWELQQLEKIKHDLFYHLEQGTPTESVSQ</sequence>
<gene>
    <name evidence="1" type="ORF">GXP67_08375</name>
</gene>
<evidence type="ECO:0000313" key="1">
    <source>
        <dbReference type="EMBL" id="QHT66672.1"/>
    </source>
</evidence>
<keyword evidence="2" id="KW-1185">Reference proteome</keyword>
<protein>
    <submittedName>
        <fullName evidence="1">Uncharacterized protein</fullName>
    </submittedName>
</protein>